<dbReference type="RefSeq" id="WP_021349862.1">
    <property type="nucleotide sequence ID" value="NZ_CP193773.1"/>
</dbReference>
<reference evidence="1 2" key="1">
    <citation type="submission" date="2018-01" db="EMBL/GenBank/DDBJ databases">
        <title>Draft genome sequence of the feruloyl esterase-producing strain Lactobacillus fermentum CRL 1446, isolated from artisanal goat milk cheese.</title>
        <authorList>
            <person name="Abeijon Mukdsi M.C."/>
            <person name="Saavedra L."/>
            <person name="Gauffin Cano M.P."/>
            <person name="Hebert E.M."/>
            <person name="Medina R.B."/>
        </authorList>
    </citation>
    <scope>NUCLEOTIDE SEQUENCE [LARGE SCALE GENOMIC DNA]</scope>
    <source>
        <strain evidence="1 2">CRL 1446</strain>
    </source>
</reference>
<evidence type="ECO:0000313" key="1">
    <source>
        <dbReference type="EMBL" id="PNV57037.1"/>
    </source>
</evidence>
<proteinExistence type="predicted"/>
<sequence>MRIEDLNITQQSVNDFFDEIDTDALVESLKLSFDEHSVTVSEGKATYSLKEQKGYYMKGTSNLFSNMKEVA</sequence>
<gene>
    <name evidence="1" type="ORF">C1Y38_10720</name>
</gene>
<name>A0A2K2TG96_LIMFE</name>
<protein>
    <submittedName>
        <fullName evidence="1">Uncharacterized protein</fullName>
    </submittedName>
</protein>
<dbReference type="AlphaFoldDB" id="A0A2K2TG96"/>
<organism evidence="1 2">
    <name type="scientific">Limosilactobacillus fermentum</name>
    <name type="common">Lactobacillus fermentum</name>
    <dbReference type="NCBI Taxonomy" id="1613"/>
    <lineage>
        <taxon>Bacteria</taxon>
        <taxon>Bacillati</taxon>
        <taxon>Bacillota</taxon>
        <taxon>Bacilli</taxon>
        <taxon>Lactobacillales</taxon>
        <taxon>Lactobacillaceae</taxon>
        <taxon>Limosilactobacillus</taxon>
    </lineage>
</organism>
<dbReference type="Proteomes" id="UP000236514">
    <property type="component" value="Unassembled WGS sequence"/>
</dbReference>
<evidence type="ECO:0000313" key="2">
    <source>
        <dbReference type="Proteomes" id="UP000236514"/>
    </source>
</evidence>
<comment type="caution">
    <text evidence="1">The sequence shown here is derived from an EMBL/GenBank/DDBJ whole genome shotgun (WGS) entry which is preliminary data.</text>
</comment>
<dbReference type="EMBL" id="POTQ01000036">
    <property type="protein sequence ID" value="PNV57037.1"/>
    <property type="molecule type" value="Genomic_DNA"/>
</dbReference>
<accession>A0A2K2TG96</accession>